<gene>
    <name evidence="2" type="primary">Dyak\GE28237</name>
    <name evidence="2" type="synonym">GE28237</name>
    <name evidence="2" type="ORF">Dyak_GE28237</name>
</gene>
<feature type="compositionally biased region" description="Polar residues" evidence="1">
    <location>
        <begin position="66"/>
        <end position="76"/>
    </location>
</feature>
<protein>
    <submittedName>
        <fullName evidence="2">Uncharacterized protein</fullName>
    </submittedName>
</protein>
<dbReference type="Proteomes" id="UP000002282">
    <property type="component" value="Chromosome X"/>
</dbReference>
<name>A0A0R1EHT5_DROYA</name>
<feature type="compositionally biased region" description="Acidic residues" evidence="1">
    <location>
        <begin position="42"/>
        <end position="51"/>
    </location>
</feature>
<organism evidence="2 3">
    <name type="scientific">Drosophila yakuba</name>
    <name type="common">Fruit fly</name>
    <dbReference type="NCBI Taxonomy" id="7245"/>
    <lineage>
        <taxon>Eukaryota</taxon>
        <taxon>Metazoa</taxon>
        <taxon>Ecdysozoa</taxon>
        <taxon>Arthropoda</taxon>
        <taxon>Hexapoda</taxon>
        <taxon>Insecta</taxon>
        <taxon>Pterygota</taxon>
        <taxon>Neoptera</taxon>
        <taxon>Endopterygota</taxon>
        <taxon>Diptera</taxon>
        <taxon>Brachycera</taxon>
        <taxon>Muscomorpha</taxon>
        <taxon>Ephydroidea</taxon>
        <taxon>Drosophilidae</taxon>
        <taxon>Drosophila</taxon>
        <taxon>Sophophora</taxon>
    </lineage>
</organism>
<sequence length="116" mass="13744">MENEEREVYKVLRSRTVYYTDPKRRRRNRRAREPVKVHEDPQSDEDPESDEDPSRSLQVCDDSPKTEANNQGRSRLQKISNSQFGIEPISCPLCWHLCRLDFANSNVYDFHFPMAQ</sequence>
<feature type="region of interest" description="Disordered" evidence="1">
    <location>
        <begin position="20"/>
        <end position="76"/>
    </location>
</feature>
<dbReference type="AlphaFoldDB" id="A0A0R1EHT5"/>
<reference evidence="2 3" key="2">
    <citation type="journal article" date="2007" name="PLoS Biol.">
        <title>Principles of genome evolution in the Drosophila melanogaster species group.</title>
        <authorList>
            <person name="Ranz J.M."/>
            <person name="Maurin D."/>
            <person name="Chan Y.S."/>
            <person name="von Grotthuss M."/>
            <person name="Hillier L.W."/>
            <person name="Roote J."/>
            <person name="Ashburner M."/>
            <person name="Bergman C.M."/>
        </authorList>
    </citation>
    <scope>NUCLEOTIDE SEQUENCE [LARGE SCALE GENOMIC DNA]</scope>
    <source>
        <strain evidence="3">Tai18E2 / Tucson 14021-0261.01</strain>
    </source>
</reference>
<proteinExistence type="predicted"/>
<feature type="compositionally biased region" description="Basic and acidic residues" evidence="1">
    <location>
        <begin position="31"/>
        <end position="41"/>
    </location>
</feature>
<dbReference type="KEGG" id="dya:Dyak_GE28237"/>
<dbReference type="EMBL" id="CM000162">
    <property type="protein sequence ID" value="KRK06993.1"/>
    <property type="molecule type" value="Genomic_DNA"/>
</dbReference>
<reference evidence="2 3" key="1">
    <citation type="journal article" date="2007" name="Nature">
        <title>Evolution of genes and genomes on the Drosophila phylogeny.</title>
        <authorList>
            <consortium name="Drosophila 12 Genomes Consortium"/>
            <person name="Clark A.G."/>
            <person name="Eisen M.B."/>
            <person name="Smith D.R."/>
            <person name="Bergman C.M."/>
            <person name="Oliver B."/>
            <person name="Markow T.A."/>
            <person name="Kaufman T.C."/>
            <person name="Kellis M."/>
            <person name="Gelbart W."/>
            <person name="Iyer V.N."/>
            <person name="Pollard D.A."/>
            <person name="Sackton T.B."/>
            <person name="Larracuente A.M."/>
            <person name="Singh N.D."/>
            <person name="Abad J.P."/>
            <person name="Abt D.N."/>
            <person name="Adryan B."/>
            <person name="Aguade M."/>
            <person name="Akashi H."/>
            <person name="Anderson W.W."/>
            <person name="Aquadro C.F."/>
            <person name="Ardell D.H."/>
            <person name="Arguello R."/>
            <person name="Artieri C.G."/>
            <person name="Barbash D.A."/>
            <person name="Barker D."/>
            <person name="Barsanti P."/>
            <person name="Batterham P."/>
            <person name="Batzoglou S."/>
            <person name="Begun D."/>
            <person name="Bhutkar A."/>
            <person name="Blanco E."/>
            <person name="Bosak S.A."/>
            <person name="Bradley R.K."/>
            <person name="Brand A.D."/>
            <person name="Brent M.R."/>
            <person name="Brooks A.N."/>
            <person name="Brown R.H."/>
            <person name="Butlin R.K."/>
            <person name="Caggese C."/>
            <person name="Calvi B.R."/>
            <person name="Bernardo de Carvalho A."/>
            <person name="Caspi A."/>
            <person name="Castrezana S."/>
            <person name="Celniker S.E."/>
            <person name="Chang J.L."/>
            <person name="Chapple C."/>
            <person name="Chatterji S."/>
            <person name="Chinwalla A."/>
            <person name="Civetta A."/>
            <person name="Clifton S.W."/>
            <person name="Comeron J.M."/>
            <person name="Costello J.C."/>
            <person name="Coyne J.A."/>
            <person name="Daub J."/>
            <person name="David R.G."/>
            <person name="Delcher A.L."/>
            <person name="Delehaunty K."/>
            <person name="Do C.B."/>
            <person name="Ebling H."/>
            <person name="Edwards K."/>
            <person name="Eickbush T."/>
            <person name="Evans J.D."/>
            <person name="Filipski A."/>
            <person name="Findeiss S."/>
            <person name="Freyhult E."/>
            <person name="Fulton L."/>
            <person name="Fulton R."/>
            <person name="Garcia A.C."/>
            <person name="Gardiner A."/>
            <person name="Garfield D.A."/>
            <person name="Garvin B.E."/>
            <person name="Gibson G."/>
            <person name="Gilbert D."/>
            <person name="Gnerre S."/>
            <person name="Godfrey J."/>
            <person name="Good R."/>
            <person name="Gotea V."/>
            <person name="Gravely B."/>
            <person name="Greenberg A.J."/>
            <person name="Griffiths-Jones S."/>
            <person name="Gross S."/>
            <person name="Guigo R."/>
            <person name="Gustafson E.A."/>
            <person name="Haerty W."/>
            <person name="Hahn M.W."/>
            <person name="Halligan D.L."/>
            <person name="Halpern A.L."/>
            <person name="Halter G.M."/>
            <person name="Han M.V."/>
            <person name="Heger A."/>
            <person name="Hillier L."/>
            <person name="Hinrichs A.S."/>
            <person name="Holmes I."/>
            <person name="Hoskins R.A."/>
            <person name="Hubisz M.J."/>
            <person name="Hultmark D."/>
            <person name="Huntley M.A."/>
            <person name="Jaffe D.B."/>
            <person name="Jagadeeshan S."/>
            <person name="Jeck W.R."/>
            <person name="Johnson J."/>
            <person name="Jones C.D."/>
            <person name="Jordan W.C."/>
            <person name="Karpen G.H."/>
            <person name="Kataoka E."/>
            <person name="Keightley P.D."/>
            <person name="Kheradpour P."/>
            <person name="Kirkness E.F."/>
            <person name="Koerich L.B."/>
            <person name="Kristiansen K."/>
            <person name="Kudrna D."/>
            <person name="Kulathinal R.J."/>
            <person name="Kumar S."/>
            <person name="Kwok R."/>
            <person name="Lander E."/>
            <person name="Langley C.H."/>
            <person name="Lapoint R."/>
            <person name="Lazzaro B.P."/>
            <person name="Lee S.J."/>
            <person name="Levesque L."/>
            <person name="Li R."/>
            <person name="Lin C.F."/>
            <person name="Lin M.F."/>
            <person name="Lindblad-Toh K."/>
            <person name="Llopart A."/>
            <person name="Long M."/>
            <person name="Low L."/>
            <person name="Lozovsky E."/>
            <person name="Lu J."/>
            <person name="Luo M."/>
            <person name="Machado C.A."/>
            <person name="Makalowski W."/>
            <person name="Marzo M."/>
            <person name="Matsuda M."/>
            <person name="Matzkin L."/>
            <person name="McAllister B."/>
            <person name="McBride C.S."/>
            <person name="McKernan B."/>
            <person name="McKernan K."/>
            <person name="Mendez-Lago M."/>
            <person name="Minx P."/>
            <person name="Mollenhauer M.U."/>
            <person name="Montooth K."/>
            <person name="Mount S.M."/>
            <person name="Mu X."/>
            <person name="Myers E."/>
            <person name="Negre B."/>
            <person name="Newfeld S."/>
            <person name="Nielsen R."/>
            <person name="Noor M.A."/>
            <person name="O'Grady P."/>
            <person name="Pachter L."/>
            <person name="Papaceit M."/>
            <person name="Parisi M.J."/>
            <person name="Parisi M."/>
            <person name="Parts L."/>
            <person name="Pedersen J.S."/>
            <person name="Pesole G."/>
            <person name="Phillippy A.M."/>
            <person name="Ponting C.P."/>
            <person name="Pop M."/>
            <person name="Porcelli D."/>
            <person name="Powell J.R."/>
            <person name="Prohaska S."/>
            <person name="Pruitt K."/>
            <person name="Puig M."/>
            <person name="Quesneville H."/>
            <person name="Ram K.R."/>
            <person name="Rand D."/>
            <person name="Rasmussen M.D."/>
            <person name="Reed L.K."/>
            <person name="Reenan R."/>
            <person name="Reily A."/>
            <person name="Remington K.A."/>
            <person name="Rieger T.T."/>
            <person name="Ritchie M.G."/>
            <person name="Robin C."/>
            <person name="Rogers Y.H."/>
            <person name="Rohde C."/>
            <person name="Rozas J."/>
            <person name="Rubenfield M.J."/>
            <person name="Ruiz A."/>
            <person name="Russo S."/>
            <person name="Salzberg S.L."/>
            <person name="Sanchez-Gracia A."/>
            <person name="Saranga D.J."/>
            <person name="Sato H."/>
            <person name="Schaeffer S.W."/>
            <person name="Schatz M.C."/>
            <person name="Schlenke T."/>
            <person name="Schwartz R."/>
            <person name="Segarra C."/>
            <person name="Singh R.S."/>
            <person name="Sirot L."/>
            <person name="Sirota M."/>
            <person name="Sisneros N.B."/>
            <person name="Smith C.D."/>
            <person name="Smith T.F."/>
            <person name="Spieth J."/>
            <person name="Stage D.E."/>
            <person name="Stark A."/>
            <person name="Stephan W."/>
            <person name="Strausberg R.L."/>
            <person name="Strempel S."/>
            <person name="Sturgill D."/>
            <person name="Sutton G."/>
            <person name="Sutton G.G."/>
            <person name="Tao W."/>
            <person name="Teichmann S."/>
            <person name="Tobari Y.N."/>
            <person name="Tomimura Y."/>
            <person name="Tsolas J.M."/>
            <person name="Valente V.L."/>
            <person name="Venter E."/>
            <person name="Venter J.C."/>
            <person name="Vicario S."/>
            <person name="Vieira F.G."/>
            <person name="Vilella A.J."/>
            <person name="Villasante A."/>
            <person name="Walenz B."/>
            <person name="Wang J."/>
            <person name="Wasserman M."/>
            <person name="Watts T."/>
            <person name="Wilson D."/>
            <person name="Wilson R.K."/>
            <person name="Wing R.A."/>
            <person name="Wolfner M.F."/>
            <person name="Wong A."/>
            <person name="Wong G.K."/>
            <person name="Wu C.I."/>
            <person name="Wu G."/>
            <person name="Yamamoto D."/>
            <person name="Yang H.P."/>
            <person name="Yang S.P."/>
            <person name="Yorke J.A."/>
            <person name="Yoshida K."/>
            <person name="Zdobnov E."/>
            <person name="Zhang P."/>
            <person name="Zhang Y."/>
            <person name="Zimin A.V."/>
            <person name="Baldwin J."/>
            <person name="Abdouelleil A."/>
            <person name="Abdulkadir J."/>
            <person name="Abebe A."/>
            <person name="Abera B."/>
            <person name="Abreu J."/>
            <person name="Acer S.C."/>
            <person name="Aftuck L."/>
            <person name="Alexander A."/>
            <person name="An P."/>
            <person name="Anderson E."/>
            <person name="Anderson S."/>
            <person name="Arachi H."/>
            <person name="Azer M."/>
            <person name="Bachantsang P."/>
            <person name="Barry A."/>
            <person name="Bayul T."/>
            <person name="Berlin A."/>
            <person name="Bessette D."/>
            <person name="Bloom T."/>
            <person name="Blye J."/>
            <person name="Boguslavskiy L."/>
            <person name="Bonnet C."/>
            <person name="Boukhgalter B."/>
            <person name="Bourzgui I."/>
            <person name="Brown A."/>
            <person name="Cahill P."/>
            <person name="Channer S."/>
            <person name="Cheshatsang Y."/>
            <person name="Chuda L."/>
            <person name="Citroen M."/>
            <person name="Collymore A."/>
            <person name="Cooke P."/>
            <person name="Costello M."/>
            <person name="D'Aco K."/>
            <person name="Daza R."/>
            <person name="De Haan G."/>
            <person name="DeGray S."/>
            <person name="DeMaso C."/>
            <person name="Dhargay N."/>
            <person name="Dooley K."/>
            <person name="Dooley E."/>
            <person name="Doricent M."/>
            <person name="Dorje P."/>
            <person name="Dorjee K."/>
            <person name="Dupes A."/>
            <person name="Elong R."/>
            <person name="Falk J."/>
            <person name="Farina A."/>
            <person name="Faro S."/>
            <person name="Ferguson D."/>
            <person name="Fisher S."/>
            <person name="Foley C.D."/>
            <person name="Franke A."/>
            <person name="Friedrich D."/>
            <person name="Gadbois L."/>
            <person name="Gearin G."/>
            <person name="Gearin C.R."/>
            <person name="Giannoukos G."/>
            <person name="Goode T."/>
            <person name="Graham J."/>
            <person name="Grandbois E."/>
            <person name="Grewal S."/>
            <person name="Gyaltsen K."/>
            <person name="Hafez N."/>
            <person name="Hagos B."/>
            <person name="Hall J."/>
            <person name="Henson C."/>
            <person name="Hollinger A."/>
            <person name="Honan T."/>
            <person name="Huard M.D."/>
            <person name="Hughes L."/>
            <person name="Hurhula B."/>
            <person name="Husby M.E."/>
            <person name="Kamat A."/>
            <person name="Kanga B."/>
            <person name="Kashin S."/>
            <person name="Khazanovich D."/>
            <person name="Kisner P."/>
            <person name="Lance K."/>
            <person name="Lara M."/>
            <person name="Lee W."/>
            <person name="Lennon N."/>
            <person name="Letendre F."/>
            <person name="LeVine R."/>
            <person name="Lipovsky A."/>
            <person name="Liu X."/>
            <person name="Liu J."/>
            <person name="Liu S."/>
            <person name="Lokyitsang T."/>
            <person name="Lokyitsang Y."/>
            <person name="Lubonja R."/>
            <person name="Lui A."/>
            <person name="MacDonald P."/>
            <person name="Magnisalis V."/>
            <person name="Maru K."/>
            <person name="Matthews C."/>
            <person name="McCusker W."/>
            <person name="McDonough S."/>
            <person name="Mehta T."/>
            <person name="Meldrim J."/>
            <person name="Meneus L."/>
            <person name="Mihai O."/>
            <person name="Mihalev A."/>
            <person name="Mihova T."/>
            <person name="Mittelman R."/>
            <person name="Mlenga V."/>
            <person name="Montmayeur A."/>
            <person name="Mulrain L."/>
            <person name="Navidi A."/>
            <person name="Naylor J."/>
            <person name="Negash T."/>
            <person name="Nguyen T."/>
            <person name="Nguyen N."/>
            <person name="Nicol R."/>
            <person name="Norbu C."/>
            <person name="Norbu N."/>
            <person name="Novod N."/>
            <person name="O'Neill B."/>
            <person name="Osman S."/>
            <person name="Markiewicz E."/>
            <person name="Oyono O.L."/>
            <person name="Patti C."/>
            <person name="Phunkhang P."/>
            <person name="Pierre F."/>
            <person name="Priest M."/>
            <person name="Raghuraman S."/>
            <person name="Rege F."/>
            <person name="Reyes R."/>
            <person name="Rise C."/>
            <person name="Rogov P."/>
            <person name="Ross K."/>
            <person name="Ryan E."/>
            <person name="Settipalli S."/>
            <person name="Shea T."/>
            <person name="Sherpa N."/>
            <person name="Shi L."/>
            <person name="Shih D."/>
            <person name="Sparrow T."/>
            <person name="Spaulding J."/>
            <person name="Stalker J."/>
            <person name="Stange-Thomann N."/>
            <person name="Stavropoulos S."/>
            <person name="Stone C."/>
            <person name="Strader C."/>
            <person name="Tesfaye S."/>
            <person name="Thomson T."/>
            <person name="Thoulutsang Y."/>
            <person name="Thoulutsang D."/>
            <person name="Topham K."/>
            <person name="Topping I."/>
            <person name="Tsamla T."/>
            <person name="Vassiliev H."/>
            <person name="Vo A."/>
            <person name="Wangchuk T."/>
            <person name="Wangdi T."/>
            <person name="Weiand M."/>
            <person name="Wilkinson J."/>
            <person name="Wilson A."/>
            <person name="Yadav S."/>
            <person name="Young G."/>
            <person name="Yu Q."/>
            <person name="Zembek L."/>
            <person name="Zhong D."/>
            <person name="Zimmer A."/>
            <person name="Zwirko Z."/>
            <person name="Jaffe D.B."/>
            <person name="Alvarez P."/>
            <person name="Brockman W."/>
            <person name="Butler J."/>
            <person name="Chin C."/>
            <person name="Gnerre S."/>
            <person name="Grabherr M."/>
            <person name="Kleber M."/>
            <person name="Mauceli E."/>
            <person name="MacCallum I."/>
        </authorList>
    </citation>
    <scope>NUCLEOTIDE SEQUENCE [LARGE SCALE GENOMIC DNA]</scope>
    <source>
        <strain evidence="3">Tai18E2 / Tucson 14021-0261.01</strain>
    </source>
</reference>
<evidence type="ECO:0000256" key="1">
    <source>
        <dbReference type="SAM" id="MobiDB-lite"/>
    </source>
</evidence>
<evidence type="ECO:0000313" key="2">
    <source>
        <dbReference type="EMBL" id="KRK06993.1"/>
    </source>
</evidence>
<accession>A0A0R1EHT5</accession>
<keyword evidence="3" id="KW-1185">Reference proteome</keyword>
<evidence type="ECO:0000313" key="3">
    <source>
        <dbReference type="Proteomes" id="UP000002282"/>
    </source>
</evidence>